<dbReference type="InParanoid" id="E3K7B5"/>
<proteinExistence type="predicted"/>
<accession>E3K7B5</accession>
<dbReference type="HOGENOM" id="CLU_1338088_0_0_1"/>
<dbReference type="Proteomes" id="UP000008783">
    <property type="component" value="Unassembled WGS sequence"/>
</dbReference>
<name>E3K7B5_PUCGT</name>
<dbReference type="GeneID" id="10539454"/>
<reference key="1">
    <citation type="submission" date="2007-01" db="EMBL/GenBank/DDBJ databases">
        <title>The Genome Sequence of Puccinia graminis f. sp. tritici Strain CRL 75-36-700-3.</title>
        <authorList>
            <consortium name="The Broad Institute Genome Sequencing Platform"/>
            <person name="Birren B."/>
            <person name="Lander E."/>
            <person name="Galagan J."/>
            <person name="Nusbaum C."/>
            <person name="Devon K."/>
            <person name="Cuomo C."/>
            <person name="Jaffe D."/>
            <person name="Butler J."/>
            <person name="Alvarez P."/>
            <person name="Gnerre S."/>
            <person name="Grabherr M."/>
            <person name="Mauceli E."/>
            <person name="Brockman W."/>
            <person name="Young S."/>
            <person name="LaButti K."/>
            <person name="Sykes S."/>
            <person name="DeCaprio D."/>
            <person name="Crawford M."/>
            <person name="Koehrsen M."/>
            <person name="Engels R."/>
            <person name="Montgomery P."/>
            <person name="Pearson M."/>
            <person name="Howarth C."/>
            <person name="Larson L."/>
            <person name="White J."/>
            <person name="Zeng Q."/>
            <person name="Kodira C."/>
            <person name="Yandava C."/>
            <person name="Alvarado L."/>
            <person name="O'Leary S."/>
            <person name="Szabo L."/>
            <person name="Dean R."/>
            <person name="Schein J."/>
        </authorList>
    </citation>
    <scope>NUCLEOTIDE SEQUENCE</scope>
    <source>
        <strain>CRL 75-36-700-3</strain>
    </source>
</reference>
<organism evidence="2 3">
    <name type="scientific">Puccinia graminis f. sp. tritici (strain CRL 75-36-700-3 / race SCCL)</name>
    <name type="common">Black stem rust fungus</name>
    <dbReference type="NCBI Taxonomy" id="418459"/>
    <lineage>
        <taxon>Eukaryota</taxon>
        <taxon>Fungi</taxon>
        <taxon>Dikarya</taxon>
        <taxon>Basidiomycota</taxon>
        <taxon>Pucciniomycotina</taxon>
        <taxon>Pucciniomycetes</taxon>
        <taxon>Pucciniales</taxon>
        <taxon>Pucciniaceae</taxon>
        <taxon>Puccinia</taxon>
    </lineage>
</organism>
<dbReference type="RefSeq" id="XP_003324864.1">
    <property type="nucleotide sequence ID" value="XM_003324816.1"/>
</dbReference>
<dbReference type="EMBL" id="DS178275">
    <property type="protein sequence ID" value="EFP80445.1"/>
    <property type="molecule type" value="Genomic_DNA"/>
</dbReference>
<protein>
    <submittedName>
        <fullName evidence="2">Uncharacterized protein</fullName>
    </submittedName>
</protein>
<gene>
    <name evidence="2" type="ORF">PGTG_06401</name>
</gene>
<dbReference type="VEuPathDB" id="FungiDB:PGTG_06401"/>
<dbReference type="KEGG" id="pgr:PGTG_06401"/>
<keyword evidence="3" id="KW-1185">Reference proteome</keyword>
<sequence>MAFIRLVLVHYYTHSSSKSTQWGVIDERLAILRKSTAEFQNMHASLVLAKDKELFSHGKEFRQMEKESFTFPSVDDVHAALARKESNVERQASQQSLSNITSNPLTVVLTQPIDRKRSSSSNAKPAKIVNGKPPKTANGKPRYCCRKPALQPLASQRWSVKPTAGDYAPRYEAHQIFGRGGMGQAHEMLSVKHSSTTTRGVIDLA</sequence>
<reference evidence="3" key="2">
    <citation type="journal article" date="2011" name="Proc. Natl. Acad. Sci. U.S.A.">
        <title>Obligate biotrophy features unraveled by the genomic analysis of rust fungi.</title>
        <authorList>
            <person name="Duplessis S."/>
            <person name="Cuomo C.A."/>
            <person name="Lin Y.-C."/>
            <person name="Aerts A."/>
            <person name="Tisserant E."/>
            <person name="Veneault-Fourrey C."/>
            <person name="Joly D.L."/>
            <person name="Hacquard S."/>
            <person name="Amselem J."/>
            <person name="Cantarel B.L."/>
            <person name="Chiu R."/>
            <person name="Coutinho P.M."/>
            <person name="Feau N."/>
            <person name="Field M."/>
            <person name="Frey P."/>
            <person name="Gelhaye E."/>
            <person name="Goldberg J."/>
            <person name="Grabherr M.G."/>
            <person name="Kodira C.D."/>
            <person name="Kohler A."/>
            <person name="Kuees U."/>
            <person name="Lindquist E.A."/>
            <person name="Lucas S.M."/>
            <person name="Mago R."/>
            <person name="Mauceli E."/>
            <person name="Morin E."/>
            <person name="Murat C."/>
            <person name="Pangilinan J.L."/>
            <person name="Park R."/>
            <person name="Pearson M."/>
            <person name="Quesneville H."/>
            <person name="Rouhier N."/>
            <person name="Sakthikumar S."/>
            <person name="Salamov A.A."/>
            <person name="Schmutz J."/>
            <person name="Selles B."/>
            <person name="Shapiro H."/>
            <person name="Tanguay P."/>
            <person name="Tuskan G.A."/>
            <person name="Henrissat B."/>
            <person name="Van de Peer Y."/>
            <person name="Rouze P."/>
            <person name="Ellis J.G."/>
            <person name="Dodds P.N."/>
            <person name="Schein J.E."/>
            <person name="Zhong S."/>
            <person name="Hamelin R.C."/>
            <person name="Grigoriev I.V."/>
            <person name="Szabo L.J."/>
            <person name="Martin F."/>
        </authorList>
    </citation>
    <scope>NUCLEOTIDE SEQUENCE [LARGE SCALE GENOMIC DNA]</scope>
    <source>
        <strain evidence="3">CRL 75-36-700-3 / race SCCL</strain>
    </source>
</reference>
<evidence type="ECO:0000256" key="1">
    <source>
        <dbReference type="SAM" id="MobiDB-lite"/>
    </source>
</evidence>
<evidence type="ECO:0000313" key="3">
    <source>
        <dbReference type="Proteomes" id="UP000008783"/>
    </source>
</evidence>
<dbReference type="AlphaFoldDB" id="E3K7B5"/>
<feature type="region of interest" description="Disordered" evidence="1">
    <location>
        <begin position="114"/>
        <end position="143"/>
    </location>
</feature>
<evidence type="ECO:0000313" key="2">
    <source>
        <dbReference type="EMBL" id="EFP80445.1"/>
    </source>
</evidence>